<dbReference type="HOGENOM" id="CLU_320483_0_0_0"/>
<comment type="similarity">
    <text evidence="2">Belongs to the methyl-accepting chemotaxis (MCP) protein family.</text>
</comment>
<dbReference type="Proteomes" id="UP000030661">
    <property type="component" value="Unassembled WGS sequence"/>
</dbReference>
<dbReference type="Gene3D" id="1.10.287.950">
    <property type="entry name" value="Methyl-accepting chemotaxis protein"/>
    <property type="match status" value="2"/>
</dbReference>
<dbReference type="AlphaFoldDB" id="A0A081BX40"/>
<evidence type="ECO:0000313" key="6">
    <source>
        <dbReference type="EMBL" id="GAK56895.1"/>
    </source>
</evidence>
<feature type="transmembrane region" description="Helical" evidence="4">
    <location>
        <begin position="39"/>
        <end position="66"/>
    </location>
</feature>
<evidence type="ECO:0000256" key="2">
    <source>
        <dbReference type="ARBA" id="ARBA00029447"/>
    </source>
</evidence>
<dbReference type="InterPro" id="IPR025997">
    <property type="entry name" value="SBP_2_dom"/>
</dbReference>
<dbReference type="InterPro" id="IPR004090">
    <property type="entry name" value="Chemotax_Me-accpt_rcpt"/>
</dbReference>
<evidence type="ECO:0000256" key="3">
    <source>
        <dbReference type="PROSITE-ProRule" id="PRU00284"/>
    </source>
</evidence>
<dbReference type="Gene3D" id="3.40.50.2300">
    <property type="match status" value="2"/>
</dbReference>
<dbReference type="GO" id="GO:0016020">
    <property type="term" value="C:membrane"/>
    <property type="evidence" value="ECO:0007669"/>
    <property type="project" value="InterPro"/>
</dbReference>
<feature type="domain" description="Methyl-accepting transducer" evidence="5">
    <location>
        <begin position="233"/>
        <end position="507"/>
    </location>
</feature>
<dbReference type="Pfam" id="PF13407">
    <property type="entry name" value="Peripla_BP_4"/>
    <property type="match status" value="1"/>
</dbReference>
<evidence type="ECO:0000256" key="1">
    <source>
        <dbReference type="ARBA" id="ARBA00023224"/>
    </source>
</evidence>
<dbReference type="eggNOG" id="COG0840">
    <property type="taxonomic scope" value="Bacteria"/>
</dbReference>
<feature type="transmembrane region" description="Helical" evidence="4">
    <location>
        <begin position="7"/>
        <end position="33"/>
    </location>
</feature>
<dbReference type="GO" id="GO:0006935">
    <property type="term" value="P:chemotaxis"/>
    <property type="evidence" value="ECO:0007669"/>
    <property type="project" value="InterPro"/>
</dbReference>
<dbReference type="Pfam" id="PF00015">
    <property type="entry name" value="MCPsignal"/>
    <property type="match status" value="1"/>
</dbReference>
<protein>
    <submittedName>
        <fullName evidence="6">Methyl-accepting chemotaxis sensory transducer</fullName>
    </submittedName>
</protein>
<keyword evidence="4" id="KW-1133">Transmembrane helix</keyword>
<dbReference type="PROSITE" id="PS51257">
    <property type="entry name" value="PROKAR_LIPOPROTEIN"/>
    <property type="match status" value="1"/>
</dbReference>
<accession>A0A081BX40</accession>
<dbReference type="GO" id="GO:0007165">
    <property type="term" value="P:signal transduction"/>
    <property type="evidence" value="ECO:0007669"/>
    <property type="project" value="UniProtKB-KW"/>
</dbReference>
<dbReference type="PANTHER" id="PTHR32089">
    <property type="entry name" value="METHYL-ACCEPTING CHEMOTAXIS PROTEIN MCPB"/>
    <property type="match status" value="1"/>
</dbReference>
<dbReference type="PRINTS" id="PR00260">
    <property type="entry name" value="CHEMTRNSDUCR"/>
</dbReference>
<reference evidence="6" key="1">
    <citation type="journal article" date="2015" name="PeerJ">
        <title>First genomic representation of candidate bacterial phylum KSB3 points to enhanced environmental sensing as a trigger of wastewater bulking.</title>
        <authorList>
            <person name="Sekiguchi Y."/>
            <person name="Ohashi A."/>
            <person name="Parks D.H."/>
            <person name="Yamauchi T."/>
            <person name="Tyson G.W."/>
            <person name="Hugenholtz P."/>
        </authorList>
    </citation>
    <scope>NUCLEOTIDE SEQUENCE [LARGE SCALE GENOMIC DNA]</scope>
</reference>
<evidence type="ECO:0000256" key="4">
    <source>
        <dbReference type="SAM" id="Phobius"/>
    </source>
</evidence>
<dbReference type="InterPro" id="IPR004089">
    <property type="entry name" value="MCPsignal_dom"/>
</dbReference>
<proteinExistence type="inferred from homology"/>
<evidence type="ECO:0000259" key="5">
    <source>
        <dbReference type="PROSITE" id="PS50111"/>
    </source>
</evidence>
<keyword evidence="4" id="KW-0472">Membrane</keyword>
<keyword evidence="4" id="KW-0812">Transmembrane</keyword>
<name>A0A081BX40_VECG1</name>
<dbReference type="PANTHER" id="PTHR32089:SF112">
    <property type="entry name" value="LYSOZYME-LIKE PROTEIN-RELATED"/>
    <property type="match status" value="1"/>
</dbReference>
<evidence type="ECO:0000313" key="7">
    <source>
        <dbReference type="Proteomes" id="UP000030661"/>
    </source>
</evidence>
<keyword evidence="1 3" id="KW-0807">Transducer</keyword>
<keyword evidence="7" id="KW-1185">Reference proteome</keyword>
<organism evidence="6">
    <name type="scientific">Vecturithrix granuli</name>
    <dbReference type="NCBI Taxonomy" id="1499967"/>
    <lineage>
        <taxon>Bacteria</taxon>
        <taxon>Candidatus Moduliflexota</taxon>
        <taxon>Candidatus Vecturitrichia</taxon>
        <taxon>Candidatus Vecturitrichales</taxon>
        <taxon>Candidatus Vecturitrichaceae</taxon>
        <taxon>Candidatus Vecturithrix</taxon>
    </lineage>
</organism>
<dbReference type="SUPFAM" id="SSF53822">
    <property type="entry name" value="Periplasmic binding protein-like I"/>
    <property type="match status" value="1"/>
</dbReference>
<sequence>MRSPNRITIALILFMLLPVAIAGAFTFACVWAYNPPELVYAMFSNGMIFILLGIVVACSIGVALALSQRLTEQIAFLTDAAKMMRVGKKLHAMRKRPLYQELKPLYDHLEEHVAFHDEITEVIKAIIKNSTENITMMLRSEDDEFVNAVNTLITRLHHVQQAITDVTHGNLRSPAPDDLSEGTGPAPIQIMIAELHTLVSKARHYTNQIVRAGAQINSITNQSLQDTKIAAKRINEISQSINTMAINIQNAAKRLQGQSSLLDDTSSSIEQTIHSVEEIANTITHLKEIVEKNTPSSLASEKTTFSLDRLYDATKSIEKDARTCVALSLEASKDAMEGKQVVQQSIEGIRHVQESMNDFFEIVKRLGDRSEEMGESLEVISDIADQTNLLAINAAIISAHAGEHGRDFAVIADEIVKFAERTHDSANEIEELLRTIQLEFRDAMRAMQRSSKAISNGVTLSDQAGKTLDTLLESIHSTHGMVSRIAEATADQSREHEQIRQIMLDLVISQTERQEQVSHVLWQLMQTIAQIRGITSEQAEGSARIAAMVQNLNLLTSEIGQATSQNVTMSHQIVEAVEYIRKLVHRTTLGTEKTTQLTSELFSIGGNLAFTMGEFTLSAPVYPEHPDRPLIGFVKRGPDVFFDAMLEGVRTEALRNGYDVLSTNSLYEATTQVEQVNCLLRQPGIQGIILCPADIAVAQKLIEKGSLQGIPFVAADETVPATITVRSGNREGGSRAAELFMNHLQPNSIVGVIVDRTVESMCRRSLGFHQKAEQYPFDVVEIYCDMTNREDVQNYLASAIEENPELHGIFLTNEAVTTEYLHALHKGNLPSMRLLAVGYDQTPLAEEAIRKGELIGAIFQHPEEIGRQAFFWLHRLITKEIRADEIQEKTIYIPTRQVHQNNGYK</sequence>
<dbReference type="EMBL" id="DF820465">
    <property type="protein sequence ID" value="GAK56895.1"/>
    <property type="molecule type" value="Genomic_DNA"/>
</dbReference>
<dbReference type="SMART" id="SM00283">
    <property type="entry name" value="MA"/>
    <property type="match status" value="1"/>
</dbReference>
<gene>
    <name evidence="6" type="ORF">U27_03859</name>
</gene>
<dbReference type="GO" id="GO:0004888">
    <property type="term" value="F:transmembrane signaling receptor activity"/>
    <property type="evidence" value="ECO:0007669"/>
    <property type="project" value="InterPro"/>
</dbReference>
<dbReference type="InterPro" id="IPR028082">
    <property type="entry name" value="Peripla_BP_I"/>
</dbReference>
<dbReference type="STRING" id="1499967.U27_03859"/>
<dbReference type="PROSITE" id="PS50111">
    <property type="entry name" value="CHEMOTAXIS_TRANSDUC_2"/>
    <property type="match status" value="1"/>
</dbReference>
<dbReference type="SUPFAM" id="SSF58104">
    <property type="entry name" value="Methyl-accepting chemotaxis protein (MCP) signaling domain"/>
    <property type="match status" value="3"/>
</dbReference>